<dbReference type="PANTHER" id="PTHR21357:SF4">
    <property type="entry name" value="FAM172 FAMILY PROTEIN HOMOLOG CG10038"/>
    <property type="match status" value="1"/>
</dbReference>
<dbReference type="InterPro" id="IPR048263">
    <property type="entry name" value="Arb2"/>
</dbReference>
<accession>A0A261Y1A1</accession>
<feature type="domain" description="Arb2" evidence="1">
    <location>
        <begin position="14"/>
        <end position="168"/>
    </location>
</feature>
<dbReference type="InterPro" id="IPR053858">
    <property type="entry name" value="Arb2_dom"/>
</dbReference>
<dbReference type="OrthoDB" id="421951at2759"/>
<dbReference type="PANTHER" id="PTHR21357">
    <property type="entry name" value="FAM172 FAMILY PROTEIN HOMOLOG CG10038"/>
    <property type="match status" value="1"/>
</dbReference>
<dbReference type="Proteomes" id="UP000242875">
    <property type="component" value="Unassembled WGS sequence"/>
</dbReference>
<evidence type="ECO:0000259" key="1">
    <source>
        <dbReference type="Pfam" id="PF22749"/>
    </source>
</evidence>
<dbReference type="GO" id="GO:0005634">
    <property type="term" value="C:nucleus"/>
    <property type="evidence" value="ECO:0007669"/>
    <property type="project" value="TreeGrafter"/>
</dbReference>
<reference evidence="2 3" key="1">
    <citation type="journal article" date="2017" name="Mycologia">
        <title>Bifiguratus adelaidae, gen. et sp. nov., a new member of Mucoromycotina in endophytic and soil-dwelling habitats.</title>
        <authorList>
            <person name="Torres-Cruz T.J."/>
            <person name="Billingsley Tobias T.L."/>
            <person name="Almatruk M."/>
            <person name="Hesse C."/>
            <person name="Kuske C.R."/>
            <person name="Desiro A."/>
            <person name="Benucci G.M."/>
            <person name="Bonito G."/>
            <person name="Stajich J.E."/>
            <person name="Dunlap C."/>
            <person name="Arnold A.E."/>
            <person name="Porras-Alfaro A."/>
        </authorList>
    </citation>
    <scope>NUCLEOTIDE SEQUENCE [LARGE SCALE GENOMIC DNA]</scope>
    <source>
        <strain evidence="2 3">AZ0501</strain>
    </source>
</reference>
<protein>
    <recommendedName>
        <fullName evidence="1">Arb2 domain-containing protein</fullName>
    </recommendedName>
</protein>
<keyword evidence="3" id="KW-1185">Reference proteome</keyword>
<dbReference type="GO" id="GO:0035197">
    <property type="term" value="F:siRNA binding"/>
    <property type="evidence" value="ECO:0007669"/>
    <property type="project" value="TreeGrafter"/>
</dbReference>
<evidence type="ECO:0000313" key="3">
    <source>
        <dbReference type="Proteomes" id="UP000242875"/>
    </source>
</evidence>
<proteinExistence type="predicted"/>
<dbReference type="Pfam" id="PF22749">
    <property type="entry name" value="Arb2"/>
    <property type="match status" value="1"/>
</dbReference>
<gene>
    <name evidence="2" type="ORF">BZG36_03195</name>
</gene>
<organism evidence="2 3">
    <name type="scientific">Bifiguratus adelaidae</name>
    <dbReference type="NCBI Taxonomy" id="1938954"/>
    <lineage>
        <taxon>Eukaryota</taxon>
        <taxon>Fungi</taxon>
        <taxon>Fungi incertae sedis</taxon>
        <taxon>Mucoromycota</taxon>
        <taxon>Mucoromycotina</taxon>
        <taxon>Endogonomycetes</taxon>
        <taxon>Endogonales</taxon>
        <taxon>Endogonales incertae sedis</taxon>
        <taxon>Bifiguratus</taxon>
    </lineage>
</organism>
<dbReference type="AlphaFoldDB" id="A0A261Y1A1"/>
<dbReference type="GO" id="GO:0031048">
    <property type="term" value="P:regulatory ncRNA-mediated heterochromatin formation"/>
    <property type="evidence" value="ECO:0007669"/>
    <property type="project" value="TreeGrafter"/>
</dbReference>
<comment type="caution">
    <text evidence="2">The sequence shown here is derived from an EMBL/GenBank/DDBJ whole genome shotgun (WGS) entry which is preliminary data.</text>
</comment>
<sequence>MFRRRPKKKVLLEFPKTLEDFGYYITDKGSVRNKENGEPFDFEHSEDKEFNLQRSDAFTAILNKLVDQKLVQEPYNLKAVQIPTHPETGQVAEWYCTIYMSENAMTTTDKLLVMVPGLNIRVGQWSRRYMVDTNLVKGSALEAINLARKHGHEVMLANPNENFWVNGSGEYMLTKRSKDPQAIPGKCS</sequence>
<name>A0A261Y1A1_9FUNG</name>
<evidence type="ECO:0000313" key="2">
    <source>
        <dbReference type="EMBL" id="OZJ04376.1"/>
    </source>
</evidence>
<dbReference type="EMBL" id="MVBO01000043">
    <property type="protein sequence ID" value="OZJ04376.1"/>
    <property type="molecule type" value="Genomic_DNA"/>
</dbReference>